<organism evidence="2 3">
    <name type="scientific">Methylobacterium nonmethylotrophicum</name>
    <dbReference type="NCBI Taxonomy" id="1141884"/>
    <lineage>
        <taxon>Bacteria</taxon>
        <taxon>Pseudomonadati</taxon>
        <taxon>Pseudomonadota</taxon>
        <taxon>Alphaproteobacteria</taxon>
        <taxon>Hyphomicrobiales</taxon>
        <taxon>Methylobacteriaceae</taxon>
        <taxon>Methylobacterium</taxon>
    </lineage>
</organism>
<comment type="caution">
    <text evidence="2">The sequence shown here is derived from an EMBL/GenBank/DDBJ whole genome shotgun (WGS) entry which is preliminary data.</text>
</comment>
<evidence type="ECO:0000313" key="2">
    <source>
        <dbReference type="EMBL" id="TGD92497.1"/>
    </source>
</evidence>
<sequence>MSTKERAPLGFGDELESFDPAAWTKPKDKPAGNKPKPSVAKEAAEASGFKSREPVKTQPKPEVPAPTPAPKQQRRRRTGRNVQFNIKTKQEAIEAFTAIADAQGWGFGEAFERATELLQREHGAGKEQLSGS</sequence>
<dbReference type="OrthoDB" id="7477461at2"/>
<gene>
    <name evidence="2" type="ORF">EU555_34700</name>
</gene>
<feature type="region of interest" description="Disordered" evidence="1">
    <location>
        <begin position="1"/>
        <end position="83"/>
    </location>
</feature>
<evidence type="ECO:0000313" key="3">
    <source>
        <dbReference type="Proteomes" id="UP000297535"/>
    </source>
</evidence>
<proteinExistence type="predicted"/>
<evidence type="ECO:0000256" key="1">
    <source>
        <dbReference type="SAM" id="MobiDB-lite"/>
    </source>
</evidence>
<dbReference type="RefSeq" id="WP_135419857.1">
    <property type="nucleotide sequence ID" value="NZ_SRLB01000061.1"/>
</dbReference>
<reference evidence="2 3" key="1">
    <citation type="submission" date="2019-04" db="EMBL/GenBank/DDBJ databases">
        <authorList>
            <person name="Feng G."/>
            <person name="Zhu H."/>
        </authorList>
    </citation>
    <scope>NUCLEOTIDE SEQUENCE [LARGE SCALE GENOMIC DNA]</scope>
    <source>
        <strain evidence="2 3">6HR-1</strain>
    </source>
</reference>
<name>A0A4Z0NCJ5_9HYPH</name>
<dbReference type="EMBL" id="SRLB01000061">
    <property type="protein sequence ID" value="TGD92497.1"/>
    <property type="molecule type" value="Genomic_DNA"/>
</dbReference>
<dbReference type="Proteomes" id="UP000297535">
    <property type="component" value="Unassembled WGS sequence"/>
</dbReference>
<dbReference type="AlphaFoldDB" id="A0A4Z0NCJ5"/>
<keyword evidence="3" id="KW-1185">Reference proteome</keyword>
<accession>A0A4Z0NCJ5</accession>
<protein>
    <submittedName>
        <fullName evidence="2">Stability/partitioning determinant</fullName>
    </submittedName>
</protein>